<dbReference type="InterPro" id="IPR002818">
    <property type="entry name" value="DJ-1/PfpI"/>
</dbReference>
<reference evidence="2 3" key="1">
    <citation type="journal article" date="2015" name="Genome Announc.">
        <title>Expanding the biotechnology potential of lactobacilli through comparative genomics of 213 strains and associated genera.</title>
        <authorList>
            <person name="Sun Z."/>
            <person name="Harris H.M."/>
            <person name="McCann A."/>
            <person name="Guo C."/>
            <person name="Argimon S."/>
            <person name="Zhang W."/>
            <person name="Yang X."/>
            <person name="Jeffery I.B."/>
            <person name="Cooney J.C."/>
            <person name="Kagawa T.F."/>
            <person name="Liu W."/>
            <person name="Song Y."/>
            <person name="Salvetti E."/>
            <person name="Wrobel A."/>
            <person name="Rasinkangas P."/>
            <person name="Parkhill J."/>
            <person name="Rea M.C."/>
            <person name="O'Sullivan O."/>
            <person name="Ritari J."/>
            <person name="Douillard F.P."/>
            <person name="Paul Ross R."/>
            <person name="Yang R."/>
            <person name="Briner A.E."/>
            <person name="Felis G.E."/>
            <person name="de Vos W.M."/>
            <person name="Barrangou R."/>
            <person name="Klaenhammer T.R."/>
            <person name="Caufield P.W."/>
            <person name="Cui Y."/>
            <person name="Zhang H."/>
            <person name="O'Toole P.W."/>
        </authorList>
    </citation>
    <scope>NUCLEOTIDE SEQUENCE [LARGE SCALE GENOMIC DNA]</scope>
    <source>
        <strain evidence="2 3">DSM 18527</strain>
    </source>
</reference>
<sequence length="202" mass="22227">MLGGFVLKQAVFVMMNHYADYEGCYLTSYLNQTDQWLVKTASIAPEVTSLGGLQTTVDYQLADIPQDADLLVLIGGKSWALENQTLKSLLTKRLNQHQPVAAICGAVDYLARNGLLTGYRHTGNAQYLWQQDSAYTNPADFVATQAVADRNLVTANGTAALPFTNLVLKMVHFLPDQGVDKATALYSLGFYKYCQQYGNPFA</sequence>
<dbReference type="Pfam" id="PF01965">
    <property type="entry name" value="DJ-1_PfpI"/>
    <property type="match status" value="1"/>
</dbReference>
<comment type="caution">
    <text evidence="2">The sequence shown here is derived from an EMBL/GenBank/DDBJ whole genome shotgun (WGS) entry which is preliminary data.</text>
</comment>
<dbReference type="SUPFAM" id="SSF52317">
    <property type="entry name" value="Class I glutamine amidotransferase-like"/>
    <property type="match status" value="1"/>
</dbReference>
<dbReference type="AlphaFoldDB" id="A0A0R1XZ61"/>
<keyword evidence="3" id="KW-1185">Reference proteome</keyword>
<dbReference type="PANTHER" id="PTHR48094:SF19">
    <property type="entry name" value="DJ-1_PFPI DOMAIN-CONTAINING PROTEIN"/>
    <property type="match status" value="1"/>
</dbReference>
<dbReference type="PATRIC" id="fig|1423734.3.peg.1891"/>
<dbReference type="eggNOG" id="COG0693">
    <property type="taxonomic scope" value="Bacteria"/>
</dbReference>
<dbReference type="PANTHER" id="PTHR48094">
    <property type="entry name" value="PROTEIN/NUCLEIC ACID DEGLYCASE DJ-1-RELATED"/>
    <property type="match status" value="1"/>
</dbReference>
<evidence type="ECO:0000259" key="1">
    <source>
        <dbReference type="Pfam" id="PF01965"/>
    </source>
</evidence>
<evidence type="ECO:0000313" key="2">
    <source>
        <dbReference type="EMBL" id="KRM35021.1"/>
    </source>
</evidence>
<gene>
    <name evidence="2" type="ORF">FC83_GL001868</name>
</gene>
<evidence type="ECO:0000313" key="3">
    <source>
        <dbReference type="Proteomes" id="UP000051236"/>
    </source>
</evidence>
<dbReference type="Gene3D" id="3.40.50.880">
    <property type="match status" value="1"/>
</dbReference>
<organism evidence="2 3">
    <name type="scientific">Agrilactobacillus composti DSM 18527 = JCM 14202</name>
    <dbReference type="NCBI Taxonomy" id="1423734"/>
    <lineage>
        <taxon>Bacteria</taxon>
        <taxon>Bacillati</taxon>
        <taxon>Bacillota</taxon>
        <taxon>Bacilli</taxon>
        <taxon>Lactobacillales</taxon>
        <taxon>Lactobacillaceae</taxon>
        <taxon>Agrilactobacillus</taxon>
    </lineage>
</organism>
<dbReference type="Proteomes" id="UP000051236">
    <property type="component" value="Unassembled WGS sequence"/>
</dbReference>
<dbReference type="InterPro" id="IPR029062">
    <property type="entry name" value="Class_I_gatase-like"/>
</dbReference>
<dbReference type="STRING" id="1423734.FC83_GL001868"/>
<dbReference type="GO" id="GO:0005737">
    <property type="term" value="C:cytoplasm"/>
    <property type="evidence" value="ECO:0007669"/>
    <property type="project" value="TreeGrafter"/>
</dbReference>
<accession>A0A0R1XZ61</accession>
<dbReference type="EMBL" id="AZGA01000018">
    <property type="protein sequence ID" value="KRM35021.1"/>
    <property type="molecule type" value="Genomic_DNA"/>
</dbReference>
<protein>
    <submittedName>
        <fullName evidence="2">4-methyl-5(B-hydroxyethyl)-thiazole monophosphate biosynthesis protein</fullName>
    </submittedName>
</protein>
<dbReference type="InterPro" id="IPR050325">
    <property type="entry name" value="Prot/Nucl_acid_deglycase"/>
</dbReference>
<name>A0A0R1XZ61_9LACO</name>
<feature type="domain" description="DJ-1/PfpI" evidence="1">
    <location>
        <begin position="8"/>
        <end position="169"/>
    </location>
</feature>
<proteinExistence type="predicted"/>